<evidence type="ECO:0000313" key="3">
    <source>
        <dbReference type="Proteomes" id="UP001455384"/>
    </source>
</evidence>
<dbReference type="InterPro" id="IPR003474">
    <property type="entry name" value="Glcn_transporter"/>
</dbReference>
<evidence type="ECO:0000256" key="1">
    <source>
        <dbReference type="SAM" id="Phobius"/>
    </source>
</evidence>
<dbReference type="Proteomes" id="UP001455384">
    <property type="component" value="Chromosome"/>
</dbReference>
<reference evidence="3" key="1">
    <citation type="submission" date="2023-10" db="EMBL/GenBank/DDBJ databases">
        <title>Genome analysis and identification of Salinococcus sp. Bachu38 nov., a PGPR from the rhizosphere of Tamarix.</title>
        <authorList>
            <person name="Liang Z."/>
            <person name="Zhang X."/>
            <person name="Jia J."/>
            <person name="Chen X."/>
            <person name="Wang Y."/>
            <person name="Wang Q."/>
            <person name="Wang R."/>
        </authorList>
    </citation>
    <scope>NUCLEOTIDE SEQUENCE [LARGE SCALE GENOMIC DNA]</scope>
    <source>
        <strain evidence="3">Bachu38</strain>
    </source>
</reference>
<organism evidence="2 3">
    <name type="scientific">Salinicoccus bachuensis</name>
    <dbReference type="NCBI Taxonomy" id="3136731"/>
    <lineage>
        <taxon>Bacteria</taxon>
        <taxon>Bacillati</taxon>
        <taxon>Bacillota</taxon>
        <taxon>Bacilli</taxon>
        <taxon>Bacillales</taxon>
        <taxon>Staphylococcaceae</taxon>
        <taxon>Salinicoccus</taxon>
    </lineage>
</organism>
<dbReference type="EMBL" id="CP138333">
    <property type="protein sequence ID" value="WZX29396.1"/>
    <property type="molecule type" value="Genomic_DNA"/>
</dbReference>
<proteinExistence type="predicted"/>
<dbReference type="RefSeq" id="WP_342387959.1">
    <property type="nucleotide sequence ID" value="NZ_CP138333.2"/>
</dbReference>
<keyword evidence="1" id="KW-0472">Membrane</keyword>
<keyword evidence="3" id="KW-1185">Reference proteome</keyword>
<protein>
    <submittedName>
        <fullName evidence="2">Uncharacterized protein</fullName>
    </submittedName>
</protein>
<keyword evidence="1" id="KW-1133">Transmembrane helix</keyword>
<accession>A0ABZ3CHU6</accession>
<name>A0ABZ3CHU6_9STAP</name>
<evidence type="ECO:0000313" key="2">
    <source>
        <dbReference type="EMBL" id="WZX29396.1"/>
    </source>
</evidence>
<feature type="transmembrane region" description="Helical" evidence="1">
    <location>
        <begin position="20"/>
        <end position="41"/>
    </location>
</feature>
<dbReference type="Pfam" id="PF02447">
    <property type="entry name" value="GntP_permease"/>
    <property type="match status" value="1"/>
</dbReference>
<gene>
    <name evidence="2" type="ORF">RQP18_12160</name>
</gene>
<sequence>MVIPIPGPLAVAENIGVDFGIFLMMGIFVAVIATLVGGYGYGMFIGKRMKTEEIIEETEERSNGKEIT</sequence>
<keyword evidence="1" id="KW-0812">Transmembrane</keyword>